<dbReference type="AlphaFoldDB" id="A0A9W7GDH7"/>
<evidence type="ECO:0000256" key="2">
    <source>
        <dbReference type="ARBA" id="ARBA00020987"/>
    </source>
</evidence>
<evidence type="ECO:0000313" key="8">
    <source>
        <dbReference type="Proteomes" id="UP001165065"/>
    </source>
</evidence>
<evidence type="ECO:0000256" key="4">
    <source>
        <dbReference type="ARBA" id="ARBA00029821"/>
    </source>
</evidence>
<proteinExistence type="predicted"/>
<evidence type="ECO:0000259" key="6">
    <source>
        <dbReference type="Pfam" id="PF08123"/>
    </source>
</evidence>
<dbReference type="EMBL" id="BRYA01000140">
    <property type="protein sequence ID" value="GMI40972.1"/>
    <property type="molecule type" value="Genomic_DNA"/>
</dbReference>
<accession>A0A9W7GDH7</accession>
<protein>
    <recommendedName>
        <fullName evidence="2">Histone-lysine N-methyltransferase, H3 lysine-79 specific</fullName>
        <ecNumber evidence="1">2.1.1.360</ecNumber>
    </recommendedName>
    <alternativeName>
        <fullName evidence="4">Histone H3-K79 methyltransferase</fullName>
    </alternativeName>
</protein>
<keyword evidence="3" id="KW-0156">Chromatin regulator</keyword>
<evidence type="ECO:0000256" key="1">
    <source>
        <dbReference type="ARBA" id="ARBA00012190"/>
    </source>
</evidence>
<gene>
    <name evidence="7" type="ORF">TrCOL_g10162</name>
</gene>
<dbReference type="GO" id="GO:0140956">
    <property type="term" value="F:histone H3K79 trimethyltransferase activity"/>
    <property type="evidence" value="ECO:0007669"/>
    <property type="project" value="UniProtKB-EC"/>
</dbReference>
<evidence type="ECO:0000313" key="7">
    <source>
        <dbReference type="EMBL" id="GMI40972.1"/>
    </source>
</evidence>
<dbReference type="Gene3D" id="3.40.50.150">
    <property type="entry name" value="Vaccinia Virus protein VP39"/>
    <property type="match status" value="1"/>
</dbReference>
<dbReference type="InterPro" id="IPR036047">
    <property type="entry name" value="F-box-like_dom_sf"/>
</dbReference>
<comment type="caution">
    <text evidence="7">The sequence shown here is derived from an EMBL/GenBank/DDBJ whole genome shotgun (WGS) entry which is preliminary data.</text>
</comment>
<dbReference type="InterPro" id="IPR025789">
    <property type="entry name" value="DOT1_dom"/>
</dbReference>
<dbReference type="GO" id="GO:0051726">
    <property type="term" value="P:regulation of cell cycle"/>
    <property type="evidence" value="ECO:0007669"/>
    <property type="project" value="InterPro"/>
</dbReference>
<name>A0A9W7GDH7_9STRA</name>
<dbReference type="InterPro" id="IPR029063">
    <property type="entry name" value="SAM-dependent_MTases_sf"/>
</dbReference>
<comment type="catalytic activity">
    <reaction evidence="5">
        <text>L-lysyl(79)-[histone H3] + 3 S-adenosyl-L-methionine = N(6),N(6),N(6)-trimethyl-L-lysyl(79)-[histone H3] + 3 S-adenosyl-L-homocysteine + 3 H(+)</text>
        <dbReference type="Rhea" id="RHEA:60328"/>
        <dbReference type="Rhea" id="RHEA-COMP:15549"/>
        <dbReference type="Rhea" id="RHEA-COMP:15552"/>
        <dbReference type="ChEBI" id="CHEBI:15378"/>
        <dbReference type="ChEBI" id="CHEBI:29969"/>
        <dbReference type="ChEBI" id="CHEBI:57856"/>
        <dbReference type="ChEBI" id="CHEBI:59789"/>
        <dbReference type="ChEBI" id="CHEBI:61961"/>
        <dbReference type="EC" id="2.1.1.360"/>
    </reaction>
</comment>
<dbReference type="PANTHER" id="PTHR21451">
    <property type="entry name" value="HISTONE H3 METHYLTRANSFERASE"/>
    <property type="match status" value="1"/>
</dbReference>
<dbReference type="PANTHER" id="PTHR21451:SF19">
    <property type="entry name" value="ACTIVATED IN BLOCKED UNFOLDED PROTEIN RESPONSE"/>
    <property type="match status" value="1"/>
</dbReference>
<organism evidence="7 8">
    <name type="scientific">Triparma columacea</name>
    <dbReference type="NCBI Taxonomy" id="722753"/>
    <lineage>
        <taxon>Eukaryota</taxon>
        <taxon>Sar</taxon>
        <taxon>Stramenopiles</taxon>
        <taxon>Ochrophyta</taxon>
        <taxon>Bolidophyceae</taxon>
        <taxon>Parmales</taxon>
        <taxon>Triparmaceae</taxon>
        <taxon>Triparma</taxon>
    </lineage>
</organism>
<dbReference type="Proteomes" id="UP001165065">
    <property type="component" value="Unassembled WGS sequence"/>
</dbReference>
<keyword evidence="8" id="KW-1185">Reference proteome</keyword>
<dbReference type="SUPFAM" id="SSF81383">
    <property type="entry name" value="F-box domain"/>
    <property type="match status" value="1"/>
</dbReference>
<sequence length="342" mass="38144">MMDTKEEKRGWMVDAVDDVLPIIHFLKPEDALALGQTCTSWRDVLGLGGGNGEAMWELLCAQFSSNDRLDGSGKQWARSWRLQYKLKNSRLRLYNSHVALACPTAKGKRLAREYRDLVKERGRGVAEEDGGGREEERVDVGSALSTQHSKTFSYGEIPFESFVTLFAMIRRIAKDPSKLKDSDFVDVGSGTGKAVFTAAMLGEFRECRGLELVENLHSEAIKMKEGVWEEKLEKLLKFPPSECVFSCGDLTVDDWAKDSVGFVYAASTMFTPDLMSCIAKKAALGLRPGAIVVTLSKALDLDQELGANGGRVADKLALRETSWLRMSWAKARIYVYERTEDF</sequence>
<evidence type="ECO:0000256" key="5">
    <source>
        <dbReference type="ARBA" id="ARBA00047770"/>
    </source>
</evidence>
<reference evidence="8" key="1">
    <citation type="journal article" date="2023" name="Commun. Biol.">
        <title>Genome analysis of Parmales, the sister group of diatoms, reveals the evolutionary specialization of diatoms from phago-mixotrophs to photoautotrophs.</title>
        <authorList>
            <person name="Ban H."/>
            <person name="Sato S."/>
            <person name="Yoshikawa S."/>
            <person name="Yamada K."/>
            <person name="Nakamura Y."/>
            <person name="Ichinomiya M."/>
            <person name="Sato N."/>
            <person name="Blanc-Mathieu R."/>
            <person name="Endo H."/>
            <person name="Kuwata A."/>
            <person name="Ogata H."/>
        </authorList>
    </citation>
    <scope>NUCLEOTIDE SEQUENCE [LARGE SCALE GENOMIC DNA]</scope>
</reference>
<dbReference type="Pfam" id="PF08123">
    <property type="entry name" value="DOT1"/>
    <property type="match status" value="1"/>
</dbReference>
<dbReference type="EC" id="2.1.1.360" evidence="1"/>
<evidence type="ECO:0000256" key="3">
    <source>
        <dbReference type="ARBA" id="ARBA00022853"/>
    </source>
</evidence>
<dbReference type="InterPro" id="IPR030445">
    <property type="entry name" value="H3-K79_meTrfase"/>
</dbReference>
<feature type="domain" description="DOT1" evidence="6">
    <location>
        <begin position="154"/>
        <end position="301"/>
    </location>
</feature>
<dbReference type="OrthoDB" id="443402at2759"/>
<dbReference type="SUPFAM" id="SSF53335">
    <property type="entry name" value="S-adenosyl-L-methionine-dependent methyltransferases"/>
    <property type="match status" value="1"/>
</dbReference>